<feature type="compositionally biased region" description="Acidic residues" evidence="1">
    <location>
        <begin position="300"/>
        <end position="318"/>
    </location>
</feature>
<dbReference type="EMBL" id="CDMZ01000519">
    <property type="protein sequence ID" value="CUC09294.1"/>
    <property type="molecule type" value="Genomic_DNA"/>
</dbReference>
<proteinExistence type="predicted"/>
<sequence length="329" mass="36310">MFLSDTFEVCTREFALIKLKLAPGFMAISVSVAGVHSALLLRPTVTVPNAEAIHSPGLKEGIETHAPPLSFHQQEESEAGWAWPQGGTVGTLSKRVQGGASNEAPGPVAACPRVCESCYENVKGWLNCVLPTDAGKYVSYALGKISNVTSIVANPGINYRLAAAVKVVHSSAEKERNIMVPFRDIQPVHQVQRDTALLKSKKRAEEMRTAVAEGALADAKLTYKILEEDKRLKSFCYVIFEGVGRLLGLLWGLSAEMLDRLQVEVTEFVILPEYKEVVRNALVAAIADYPNIQGEKMPKDEEDNQEEEEEEEEDDDDMYFYPGPFYTSE</sequence>
<evidence type="ECO:0000256" key="1">
    <source>
        <dbReference type="SAM" id="MobiDB-lite"/>
    </source>
</evidence>
<dbReference type="AlphaFoldDB" id="A0A0K6S6P2"/>
<accession>A0A0K6S6P2</accession>
<reference evidence="2" key="1">
    <citation type="submission" date="2014-11" db="EMBL/GenBank/DDBJ databases">
        <title>Molecular phylogeny of cliff fern family Woodsiaceae with morphological implications.</title>
        <authorList>
            <person name="Shao Y.-Z."/>
            <person name="Wei R."/>
            <person name="Zhang X.-C."/>
        </authorList>
    </citation>
    <scope>NUCLEOTIDE SEQUENCE</scope>
</reference>
<gene>
    <name evidence="2" type="ORF">Cvel_18019.t2.CR1</name>
</gene>
<name>A0A0K6S6P2_9ALVE</name>
<feature type="region of interest" description="Disordered" evidence="1">
    <location>
        <begin position="293"/>
        <end position="329"/>
    </location>
</feature>
<evidence type="ECO:0000313" key="2">
    <source>
        <dbReference type="EMBL" id="CUC09294.1"/>
    </source>
</evidence>
<protein>
    <submittedName>
        <fullName evidence="2">Uncharacterized protein</fullName>
    </submittedName>
</protein>
<organism evidence="2">
    <name type="scientific">Chromera velia CCMP2878</name>
    <dbReference type="NCBI Taxonomy" id="1169474"/>
    <lineage>
        <taxon>Eukaryota</taxon>
        <taxon>Sar</taxon>
        <taxon>Alveolata</taxon>
        <taxon>Colpodellida</taxon>
        <taxon>Chromeraceae</taxon>
        <taxon>Chromera</taxon>
    </lineage>
</organism>
<dbReference type="VEuPathDB" id="CryptoDB:Cvel_18019"/>